<keyword evidence="2" id="KW-1185">Reference proteome</keyword>
<dbReference type="Proteomes" id="UP001597114">
    <property type="component" value="Unassembled WGS sequence"/>
</dbReference>
<organism evidence="1 2">
    <name type="scientific">Pseudonocardia yunnanensis</name>
    <dbReference type="NCBI Taxonomy" id="58107"/>
    <lineage>
        <taxon>Bacteria</taxon>
        <taxon>Bacillati</taxon>
        <taxon>Actinomycetota</taxon>
        <taxon>Actinomycetes</taxon>
        <taxon>Pseudonocardiales</taxon>
        <taxon>Pseudonocardiaceae</taxon>
        <taxon>Pseudonocardia</taxon>
    </lineage>
</organism>
<protein>
    <submittedName>
        <fullName evidence="1">DUF5996 family protein</fullName>
    </submittedName>
</protein>
<dbReference type="Pfam" id="PF19459">
    <property type="entry name" value="DUF5996"/>
    <property type="match status" value="1"/>
</dbReference>
<proteinExistence type="predicted"/>
<name>A0ABW4FD05_9PSEU</name>
<reference evidence="2" key="1">
    <citation type="journal article" date="2019" name="Int. J. Syst. Evol. Microbiol.">
        <title>The Global Catalogue of Microorganisms (GCM) 10K type strain sequencing project: providing services to taxonomists for standard genome sequencing and annotation.</title>
        <authorList>
            <consortium name="The Broad Institute Genomics Platform"/>
            <consortium name="The Broad Institute Genome Sequencing Center for Infectious Disease"/>
            <person name="Wu L."/>
            <person name="Ma J."/>
        </authorList>
    </citation>
    <scope>NUCLEOTIDE SEQUENCE [LARGE SCALE GENOMIC DNA]</scope>
    <source>
        <strain evidence="2">CCM 7043</strain>
    </source>
</reference>
<dbReference type="EMBL" id="JBHUCO010000094">
    <property type="protein sequence ID" value="MFD1524637.1"/>
    <property type="molecule type" value="Genomic_DNA"/>
</dbReference>
<dbReference type="InterPro" id="IPR046038">
    <property type="entry name" value="DUF5996"/>
</dbReference>
<sequence>MTPRDPVPASTHPVTERLDDTAEWPILPVAQWQPTRDTLHLWAQIIGKIRLANSPLINHWWNVPLYVTSRGLTTSLIPHDSGRNFQIDFDFHTHQLQITTSDGQLRSLSLEPRTVADFYKRVLNHLNDLGLATRIWPMPVEIENAIPFDKDDTHASYDRDHVQRYWRTLVQTDRVMHEFRSRFLGKASPVHLWWGALDLATSRFSGRPAPPHPSSAPHLGPHVMLEAYSYEVSSCGYWPDGDQGLFYSYIYPEPDGFRDAPVTDGAYYSHELGEFVLPYERIRESADPDNLLLDFLQSTYVAAAEHAGWQRSSLERST</sequence>
<dbReference type="RefSeq" id="WP_344723431.1">
    <property type="nucleotide sequence ID" value="NZ_BAAAUS010000020.1"/>
</dbReference>
<accession>A0ABW4FD05</accession>
<evidence type="ECO:0000313" key="2">
    <source>
        <dbReference type="Proteomes" id="UP001597114"/>
    </source>
</evidence>
<comment type="caution">
    <text evidence="1">The sequence shown here is derived from an EMBL/GenBank/DDBJ whole genome shotgun (WGS) entry which is preliminary data.</text>
</comment>
<gene>
    <name evidence="1" type="ORF">ACFSJD_44645</name>
</gene>
<evidence type="ECO:0000313" key="1">
    <source>
        <dbReference type="EMBL" id="MFD1524637.1"/>
    </source>
</evidence>